<accession>A0A7S4P6J4</accession>
<evidence type="ECO:0008006" key="2">
    <source>
        <dbReference type="Google" id="ProtNLM"/>
    </source>
</evidence>
<dbReference type="PANTHER" id="PTHR15394">
    <property type="entry name" value="SERINE HYDROLASE RBBP9"/>
    <property type="match status" value="1"/>
</dbReference>
<dbReference type="EMBL" id="HBKR01030016">
    <property type="protein sequence ID" value="CAE2325108.1"/>
    <property type="molecule type" value="Transcribed_RNA"/>
</dbReference>
<organism evidence="1">
    <name type="scientific">Paramoeba aestuarina</name>
    <dbReference type="NCBI Taxonomy" id="180227"/>
    <lineage>
        <taxon>Eukaryota</taxon>
        <taxon>Amoebozoa</taxon>
        <taxon>Discosea</taxon>
        <taxon>Flabellinia</taxon>
        <taxon>Dactylopodida</taxon>
        <taxon>Paramoebidae</taxon>
        <taxon>Paramoeba</taxon>
    </lineage>
</organism>
<dbReference type="AlphaFoldDB" id="A0A7S4P6J4"/>
<dbReference type="PANTHER" id="PTHR15394:SF3">
    <property type="entry name" value="SERINE HYDROLASE RBBP9"/>
    <property type="match status" value="1"/>
</dbReference>
<name>A0A7S4P6J4_9EUKA</name>
<proteinExistence type="predicted"/>
<protein>
    <recommendedName>
        <fullName evidence="2">Peptidase S9 prolyl oligopeptidase catalytic domain-containing protein</fullName>
    </recommendedName>
</protein>
<sequence>MEQYKTAGCILVSAYNSDLGDELERNSGYFSRPFDYKKMKENTPFIVQFHSESDHLVPVEVGREVARLLSPTEYIETKNDGHFQAKKYDMFTDAILKHGKFES</sequence>
<dbReference type="InterPro" id="IPR010662">
    <property type="entry name" value="RBBP9/YdeN"/>
</dbReference>
<evidence type="ECO:0000313" key="1">
    <source>
        <dbReference type="EMBL" id="CAE2325108.1"/>
    </source>
</evidence>
<dbReference type="SUPFAM" id="SSF53474">
    <property type="entry name" value="alpha/beta-Hydrolases"/>
    <property type="match status" value="1"/>
</dbReference>
<dbReference type="InterPro" id="IPR029058">
    <property type="entry name" value="AB_hydrolase_fold"/>
</dbReference>
<dbReference type="Gene3D" id="3.40.50.1820">
    <property type="entry name" value="alpha/beta hydrolase"/>
    <property type="match status" value="1"/>
</dbReference>
<gene>
    <name evidence="1" type="ORF">NAES01612_LOCUS19670</name>
</gene>
<reference evidence="1" key="1">
    <citation type="submission" date="2021-01" db="EMBL/GenBank/DDBJ databases">
        <authorList>
            <person name="Corre E."/>
            <person name="Pelletier E."/>
            <person name="Niang G."/>
            <person name="Scheremetjew M."/>
            <person name="Finn R."/>
            <person name="Kale V."/>
            <person name="Holt S."/>
            <person name="Cochrane G."/>
            <person name="Meng A."/>
            <person name="Brown T."/>
            <person name="Cohen L."/>
        </authorList>
    </citation>
    <scope>NUCLEOTIDE SEQUENCE</scope>
    <source>
        <strain evidence="1">SoJaBio B1-5/56/2</strain>
    </source>
</reference>